<dbReference type="InterPro" id="IPR009875">
    <property type="entry name" value="PilZ_domain"/>
</dbReference>
<keyword evidence="3" id="KW-1185">Reference proteome</keyword>
<reference evidence="2 3" key="1">
    <citation type="submission" date="2019-07" db="EMBL/GenBank/DDBJ databases">
        <title>Genomic Encyclopedia of Type Strains, Phase IV (KMG-IV): sequencing the most valuable type-strain genomes for metagenomic binning, comparative biology and taxonomic classification.</title>
        <authorList>
            <person name="Goeker M."/>
        </authorList>
    </citation>
    <scope>NUCLEOTIDE SEQUENCE [LARGE SCALE GENOMIC DNA]</scope>
    <source>
        <strain evidence="2 3">SS015</strain>
    </source>
</reference>
<comment type="caution">
    <text evidence="2">The sequence shown here is derived from an EMBL/GenBank/DDBJ whole genome shotgun (WGS) entry which is preliminary data.</text>
</comment>
<dbReference type="Proteomes" id="UP000324159">
    <property type="component" value="Unassembled WGS sequence"/>
</dbReference>
<organism evidence="2 3">
    <name type="scientific">Geothermobacter ehrlichii</name>
    <dbReference type="NCBI Taxonomy" id="213224"/>
    <lineage>
        <taxon>Bacteria</taxon>
        <taxon>Pseudomonadati</taxon>
        <taxon>Thermodesulfobacteriota</taxon>
        <taxon>Desulfuromonadia</taxon>
        <taxon>Desulfuromonadales</taxon>
        <taxon>Geothermobacteraceae</taxon>
        <taxon>Geothermobacter</taxon>
    </lineage>
</organism>
<dbReference type="EMBL" id="VNIB01000004">
    <property type="protein sequence ID" value="TYO99087.1"/>
    <property type="molecule type" value="Genomic_DNA"/>
</dbReference>
<name>A0A5D3WM32_9BACT</name>
<proteinExistence type="predicted"/>
<evidence type="ECO:0000313" key="3">
    <source>
        <dbReference type="Proteomes" id="UP000324159"/>
    </source>
</evidence>
<evidence type="ECO:0000259" key="1">
    <source>
        <dbReference type="Pfam" id="PF07238"/>
    </source>
</evidence>
<accession>A0A5D3WM32</accession>
<sequence length="237" mass="27809">MLVERSCSGTNKRVRVEVSDSSFRQVLCSLLEEWGYRTDVGEDDSALVLAKEGSFTPDRFQPVVWLSDSHYAGLDRLTLPLQIEALYVALERKFHQPPRRHLRTALDTEAVVFCRNGEYRARLTSLSNRGCRLLLPRELARDEAMGMRCHLLERQFDLEGVALYSFPKVGSEKELFETGMLFLHLSPEDNRWLRDFIIGDYFRRIRRRCPDETYRRGMVHFRMPEDSCRQERRCLNA</sequence>
<protein>
    <submittedName>
        <fullName evidence="2">PilZ domain-containing protein</fullName>
    </submittedName>
</protein>
<dbReference type="SUPFAM" id="SSF141371">
    <property type="entry name" value="PilZ domain-like"/>
    <property type="match status" value="1"/>
</dbReference>
<dbReference type="OrthoDB" id="5401885at2"/>
<feature type="domain" description="PilZ" evidence="1">
    <location>
        <begin position="99"/>
        <end position="198"/>
    </location>
</feature>
<dbReference type="AlphaFoldDB" id="A0A5D3WM32"/>
<dbReference type="RefSeq" id="WP_148895550.1">
    <property type="nucleotide sequence ID" value="NZ_VNIB01000004.1"/>
</dbReference>
<evidence type="ECO:0000313" key="2">
    <source>
        <dbReference type="EMBL" id="TYO99087.1"/>
    </source>
</evidence>
<gene>
    <name evidence="2" type="ORF">EDC39_104211</name>
</gene>
<dbReference type="Pfam" id="PF07238">
    <property type="entry name" value="PilZ"/>
    <property type="match status" value="1"/>
</dbReference>
<dbReference type="GO" id="GO:0035438">
    <property type="term" value="F:cyclic-di-GMP binding"/>
    <property type="evidence" value="ECO:0007669"/>
    <property type="project" value="InterPro"/>
</dbReference>